<name>A0A4P2VLP5_9ARCH</name>
<dbReference type="EMBL" id="AP018732">
    <property type="protein sequence ID" value="BBE42055.1"/>
    <property type="molecule type" value="Genomic_DNA"/>
</dbReference>
<dbReference type="AlphaFoldDB" id="A0A4P2VLP5"/>
<proteinExistence type="predicted"/>
<dbReference type="RefSeq" id="WP_174448333.1">
    <property type="nucleotide sequence ID" value="NZ_AP018732.1"/>
</dbReference>
<keyword evidence="2" id="KW-1185">Reference proteome</keyword>
<dbReference type="KEGG" id="ccai:NAS2_0666"/>
<evidence type="ECO:0000313" key="2">
    <source>
        <dbReference type="Proteomes" id="UP000509448"/>
    </source>
</evidence>
<reference evidence="1 2" key="1">
    <citation type="journal article" date="2019" name="ISME J.">
        <title>Isolation and characterization of a thermophilic sulfur- and iron-reducing thaumarchaeote from a terrestrial acidic hot spring.</title>
        <authorList>
            <person name="Kato S."/>
            <person name="Itoh T."/>
            <person name="Yuki M."/>
            <person name="Nagamori M."/>
            <person name="Ohnishi M."/>
            <person name="Uematsu K."/>
            <person name="Suzuki K."/>
            <person name="Takashina T."/>
            <person name="Ohkuma M."/>
        </authorList>
    </citation>
    <scope>NUCLEOTIDE SEQUENCE [LARGE SCALE GENOMIC DNA]</scope>
    <source>
        <strain evidence="1 2">NAS-02</strain>
    </source>
</reference>
<sequence length="118" mass="12598">MEGQGSSPEFNLPVSRLSPGRDMVAVRVEADSPIKTGMLWDYLAKVGVTVLGAMLNTGPKGVIAYGILDVTDIGREAAEGILRSVPIEDLRVEVVERSTMGFVGTVGLLKNLMNSMFS</sequence>
<dbReference type="Proteomes" id="UP000509448">
    <property type="component" value="Chromosome"/>
</dbReference>
<dbReference type="GeneID" id="55584483"/>
<protein>
    <submittedName>
        <fullName evidence="1">Uncharacterized protein</fullName>
    </submittedName>
</protein>
<organism evidence="1 2">
    <name type="scientific">Conexivisphaera calida</name>
    <dbReference type="NCBI Taxonomy" id="1874277"/>
    <lineage>
        <taxon>Archaea</taxon>
        <taxon>Nitrososphaerota</taxon>
        <taxon>Conexivisphaeria</taxon>
        <taxon>Conexivisphaerales</taxon>
        <taxon>Conexivisphaeraceae</taxon>
        <taxon>Conexivisphaera</taxon>
    </lineage>
</organism>
<gene>
    <name evidence="1" type="ORF">NAS2_0666</name>
</gene>
<evidence type="ECO:0000313" key="1">
    <source>
        <dbReference type="EMBL" id="BBE42055.1"/>
    </source>
</evidence>
<accession>A0A4P2VLP5</accession>